<dbReference type="STRING" id="1499687.BN1080_02390"/>
<organism evidence="1 2">
    <name type="scientific">Planococcus massiliensis</name>
    <dbReference type="NCBI Taxonomy" id="1499687"/>
    <lineage>
        <taxon>Bacteria</taxon>
        <taxon>Bacillati</taxon>
        <taxon>Bacillota</taxon>
        <taxon>Bacilli</taxon>
        <taxon>Bacillales</taxon>
        <taxon>Caryophanaceae</taxon>
        <taxon>Planococcus</taxon>
    </lineage>
</organism>
<sequence length="355" mass="40213">MINPLKLQEAIRHAEVETPVFLGEGAWHHAWKVRKDGSDWVLRIPKEIAYGQPVPFDEAALKAEYGGTQLYYAAVNQAVKGAAPMHYSFYVTEELTYTRESFVGTAIDLAELKHEAAFQVGQNIGEIYRKTEKIPHGLSGYGFLAWSKEDGLRGSIEGDAQQGLKEESEEQLADYGTLCRDFPEFRSEAVEKAIHWAAELRQQRFTIPLLTNQDASPENILMNGTQVCLIDPYPILYYPRGMAGNFMNLYETYFVSLAATERYRKHRFDVHEAKMKAIAEGFLTGYSDGIPEIVREVRGEQVLQVLESAFSHLQLLEGELSKEAEIRFGTKEDIAGRLQLFLKELERLAAINQQI</sequence>
<dbReference type="AlphaFoldDB" id="A0A098EM66"/>
<dbReference type="Proteomes" id="UP000043699">
    <property type="component" value="Unassembled WGS sequence"/>
</dbReference>
<gene>
    <name evidence="1" type="ORF">BN1080_02390</name>
</gene>
<keyword evidence="2" id="KW-1185">Reference proteome</keyword>
<protein>
    <recommendedName>
        <fullName evidence="3">Aminoglycoside phosphotransferase domain-containing protein</fullName>
    </recommendedName>
</protein>
<accession>A0A098EM66</accession>
<proteinExistence type="predicted"/>
<reference evidence="1 2" key="1">
    <citation type="submission" date="2014-09" db="EMBL/GenBank/DDBJ databases">
        <authorList>
            <person name="Urmite Genomes Urmite Genomes"/>
        </authorList>
    </citation>
    <scope>NUCLEOTIDE SEQUENCE [LARGE SCALE GENOMIC DNA]</scope>
    <source>
        <strain evidence="1 2">ES2</strain>
    </source>
</reference>
<dbReference type="EMBL" id="CCXS01000001">
    <property type="protein sequence ID" value="CEG23414.1"/>
    <property type="molecule type" value="Genomic_DNA"/>
</dbReference>
<evidence type="ECO:0000313" key="1">
    <source>
        <dbReference type="EMBL" id="CEG23414.1"/>
    </source>
</evidence>
<name>A0A098EM66_9BACL</name>
<evidence type="ECO:0008006" key="3">
    <source>
        <dbReference type="Google" id="ProtNLM"/>
    </source>
</evidence>
<dbReference type="InterPro" id="IPR011009">
    <property type="entry name" value="Kinase-like_dom_sf"/>
</dbReference>
<dbReference type="SUPFAM" id="SSF56112">
    <property type="entry name" value="Protein kinase-like (PK-like)"/>
    <property type="match status" value="1"/>
</dbReference>
<dbReference type="RefSeq" id="WP_052652208.1">
    <property type="nucleotide sequence ID" value="NZ_CCXS01000001.1"/>
</dbReference>
<dbReference type="OrthoDB" id="2590808at2"/>
<evidence type="ECO:0000313" key="2">
    <source>
        <dbReference type="Proteomes" id="UP000043699"/>
    </source>
</evidence>